<keyword evidence="2" id="KW-0472">Membrane</keyword>
<feature type="region of interest" description="Disordered" evidence="1">
    <location>
        <begin position="171"/>
        <end position="191"/>
    </location>
</feature>
<proteinExistence type="predicted"/>
<evidence type="ECO:0000313" key="3">
    <source>
        <dbReference type="EMBL" id="KAL3069566.1"/>
    </source>
</evidence>
<sequence>MGNGNSHHQTATHYLDPAIIHEPPPAPYPDMNMIFKSIPKMMQVADDMHRMSNYIMDLRNMMFACSVLSVFGIMMFVLMKYLHGRKSGTTRRRQRRNHNNHRSDDSEQSSLSLGRPMIAAAPGGAGSTSGYRHYQAARPVDGWAAHAAALNGGGGADSAPPRVMVDSTSTRHTHVGTPLHGGGGGMAASTTAPLMMNSSGGRGGTPVKGSGMFVAAMPSPEHDGGYHQQQHQPIHHYDTPNRQYPHHNPQQQQQHHYAASAIRDDASPEPGNNNNHLQQQSPTPISPATSSGAVANGQLKRADPVKLVVEEMPYMEDNNSNEQQE</sequence>
<gene>
    <name evidence="3" type="ORF">niasHT_031514</name>
</gene>
<feature type="region of interest" description="Disordered" evidence="1">
    <location>
        <begin position="217"/>
        <end position="325"/>
    </location>
</feature>
<feature type="compositionally biased region" description="Polar residues" evidence="1">
    <location>
        <begin position="270"/>
        <end position="293"/>
    </location>
</feature>
<evidence type="ECO:0000256" key="2">
    <source>
        <dbReference type="SAM" id="Phobius"/>
    </source>
</evidence>
<organism evidence="3 4">
    <name type="scientific">Heterodera trifolii</name>
    <dbReference type="NCBI Taxonomy" id="157864"/>
    <lineage>
        <taxon>Eukaryota</taxon>
        <taxon>Metazoa</taxon>
        <taxon>Ecdysozoa</taxon>
        <taxon>Nematoda</taxon>
        <taxon>Chromadorea</taxon>
        <taxon>Rhabditida</taxon>
        <taxon>Tylenchina</taxon>
        <taxon>Tylenchomorpha</taxon>
        <taxon>Tylenchoidea</taxon>
        <taxon>Heteroderidae</taxon>
        <taxon>Heteroderinae</taxon>
        <taxon>Heterodera</taxon>
    </lineage>
</organism>
<feature type="transmembrane region" description="Helical" evidence="2">
    <location>
        <begin position="61"/>
        <end position="82"/>
    </location>
</feature>
<name>A0ABD2HX24_9BILA</name>
<comment type="caution">
    <text evidence="3">The sequence shown here is derived from an EMBL/GenBank/DDBJ whole genome shotgun (WGS) entry which is preliminary data.</text>
</comment>
<feature type="region of interest" description="Disordered" evidence="1">
    <location>
        <begin position="87"/>
        <end position="112"/>
    </location>
</feature>
<dbReference type="AlphaFoldDB" id="A0ABD2HX24"/>
<protein>
    <submittedName>
        <fullName evidence="3">Uncharacterized protein</fullName>
    </submittedName>
</protein>
<keyword evidence="2" id="KW-0812">Transmembrane</keyword>
<reference evidence="3 4" key="1">
    <citation type="submission" date="2024-10" db="EMBL/GenBank/DDBJ databases">
        <authorList>
            <person name="Kim D."/>
        </authorList>
    </citation>
    <scope>NUCLEOTIDE SEQUENCE [LARGE SCALE GENOMIC DNA]</scope>
    <source>
        <strain evidence="3">BH-2024</strain>
    </source>
</reference>
<keyword evidence="2" id="KW-1133">Transmembrane helix</keyword>
<dbReference type="Proteomes" id="UP001620626">
    <property type="component" value="Unassembled WGS sequence"/>
</dbReference>
<evidence type="ECO:0000256" key="1">
    <source>
        <dbReference type="SAM" id="MobiDB-lite"/>
    </source>
</evidence>
<evidence type="ECO:0000313" key="4">
    <source>
        <dbReference type="Proteomes" id="UP001620626"/>
    </source>
</evidence>
<feature type="compositionally biased region" description="Basic residues" evidence="1">
    <location>
        <begin position="87"/>
        <end position="100"/>
    </location>
</feature>
<dbReference type="EMBL" id="JBICBT010001393">
    <property type="protein sequence ID" value="KAL3069566.1"/>
    <property type="molecule type" value="Genomic_DNA"/>
</dbReference>
<accession>A0ABD2HX24</accession>
<keyword evidence="4" id="KW-1185">Reference proteome</keyword>
<feature type="compositionally biased region" description="Low complexity" evidence="1">
    <location>
        <begin position="246"/>
        <end position="257"/>
    </location>
</feature>